<keyword evidence="1" id="KW-1133">Transmembrane helix</keyword>
<accession>A0A1M6MCX2</accession>
<dbReference type="AlphaFoldDB" id="A0A1M6MCX2"/>
<name>A0A1M6MCX2_PARC5</name>
<organism evidence="2 3">
    <name type="scientific">Paramaledivibacter caminithermalis (strain DSM 15212 / CIP 107654 / DViRD3)</name>
    <name type="common">Clostridium caminithermale</name>
    <dbReference type="NCBI Taxonomy" id="1121301"/>
    <lineage>
        <taxon>Bacteria</taxon>
        <taxon>Bacillati</taxon>
        <taxon>Bacillota</taxon>
        <taxon>Clostridia</taxon>
        <taxon>Peptostreptococcales</taxon>
        <taxon>Caminicellaceae</taxon>
        <taxon>Paramaledivibacter</taxon>
    </lineage>
</organism>
<sequence length="64" mass="7735">MYLNTVVRRLILIDNVSLFDKITAIVAGGIILVFIVTLIICRVRYEWEREELDEYWKKCRDDDW</sequence>
<protein>
    <submittedName>
        <fullName evidence="2">Uncharacterized protein</fullName>
    </submittedName>
</protein>
<keyword evidence="1" id="KW-0472">Membrane</keyword>
<evidence type="ECO:0000256" key="1">
    <source>
        <dbReference type="SAM" id="Phobius"/>
    </source>
</evidence>
<proteinExistence type="predicted"/>
<feature type="transmembrane region" description="Helical" evidence="1">
    <location>
        <begin position="22"/>
        <end position="41"/>
    </location>
</feature>
<gene>
    <name evidence="2" type="ORF">SAMN02745912_01167</name>
</gene>
<reference evidence="2 3" key="1">
    <citation type="submission" date="2016-11" db="EMBL/GenBank/DDBJ databases">
        <authorList>
            <person name="Jaros S."/>
            <person name="Januszkiewicz K."/>
            <person name="Wedrychowicz H."/>
        </authorList>
    </citation>
    <scope>NUCLEOTIDE SEQUENCE [LARGE SCALE GENOMIC DNA]</scope>
    <source>
        <strain evidence="2 3">DSM 15212</strain>
    </source>
</reference>
<dbReference type="EMBL" id="FRAG01000010">
    <property type="protein sequence ID" value="SHJ81249.1"/>
    <property type="molecule type" value="Genomic_DNA"/>
</dbReference>
<keyword evidence="3" id="KW-1185">Reference proteome</keyword>
<evidence type="ECO:0000313" key="2">
    <source>
        <dbReference type="EMBL" id="SHJ81249.1"/>
    </source>
</evidence>
<keyword evidence="1" id="KW-0812">Transmembrane</keyword>
<evidence type="ECO:0000313" key="3">
    <source>
        <dbReference type="Proteomes" id="UP000184465"/>
    </source>
</evidence>
<dbReference type="Proteomes" id="UP000184465">
    <property type="component" value="Unassembled WGS sequence"/>
</dbReference>